<feature type="coiled-coil region" evidence="1">
    <location>
        <begin position="157"/>
        <end position="222"/>
    </location>
</feature>
<keyword evidence="2" id="KW-1133">Transmembrane helix</keyword>
<evidence type="ECO:0000256" key="2">
    <source>
        <dbReference type="SAM" id="Phobius"/>
    </source>
</evidence>
<keyword evidence="6" id="KW-1185">Reference proteome</keyword>
<evidence type="ECO:0000313" key="6">
    <source>
        <dbReference type="Proteomes" id="UP000548978"/>
    </source>
</evidence>
<proteinExistence type="predicted"/>
<evidence type="ECO:0000313" key="5">
    <source>
        <dbReference type="EMBL" id="MBB5660132.1"/>
    </source>
</evidence>
<evidence type="ECO:0000256" key="3">
    <source>
        <dbReference type="SAM" id="SignalP"/>
    </source>
</evidence>
<keyword evidence="1" id="KW-0175">Coiled coil</keyword>
<dbReference type="AlphaFoldDB" id="A0A7W9A2A5"/>
<reference evidence="5 6" key="1">
    <citation type="submission" date="2020-08" db="EMBL/GenBank/DDBJ databases">
        <title>Genomic Encyclopedia of Type Strains, Phase IV (KMG-IV): sequencing the most valuable type-strain genomes for metagenomic binning, comparative biology and taxonomic classification.</title>
        <authorList>
            <person name="Goeker M."/>
        </authorList>
    </citation>
    <scope>NUCLEOTIDE SEQUENCE [LARGE SCALE GENOMIC DNA]</scope>
    <source>
        <strain evidence="5 6">DSM 24448</strain>
    </source>
</reference>
<feature type="transmembrane region" description="Helical" evidence="2">
    <location>
        <begin position="265"/>
        <end position="287"/>
    </location>
</feature>
<sequence length="302" mass="32186">MRRTLLLGAMALCLAACSGGDDQAADSYDGAAAEMAPAASVNVELATEAAEADAGGDGASQTPIQPANTIAYAYFYGLELPSDRVADVRSRHETACVEAGPRVCQLMGSETQSYGEDQSSATLRLRATPAWLTGFRAGLEADADAAGGRIAQSRTDAEDLSRSLTDTEARLRALETLRDRLQQLLATRSGPLEQLLQTERELARVQGELDATRSALAVLRDRVSMSQLTITYQSESRFASNSVFSPVADALGNSLRVFMATLGGLIYLVAGLLPLLLILVPIGWLALRWHRKRRAGSTPDAS</sequence>
<comment type="caution">
    <text evidence="5">The sequence shown here is derived from an EMBL/GenBank/DDBJ whole genome shotgun (WGS) entry which is preliminary data.</text>
</comment>
<dbReference type="InterPro" id="IPR025645">
    <property type="entry name" value="DUF4349"/>
</dbReference>
<gene>
    <name evidence="5" type="ORF">FHS65_000872</name>
</gene>
<keyword evidence="2" id="KW-0812">Transmembrane</keyword>
<dbReference type="RefSeq" id="WP_123287597.1">
    <property type="nucleotide sequence ID" value="NZ_JACIJB010000002.1"/>
</dbReference>
<keyword evidence="2" id="KW-0472">Membrane</keyword>
<keyword evidence="3" id="KW-0732">Signal</keyword>
<evidence type="ECO:0000256" key="1">
    <source>
        <dbReference type="SAM" id="Coils"/>
    </source>
</evidence>
<dbReference type="Proteomes" id="UP000548978">
    <property type="component" value="Unassembled WGS sequence"/>
</dbReference>
<feature type="chain" id="PRO_5030577786" description="DUF4349 domain-containing protein" evidence="3">
    <location>
        <begin position="25"/>
        <end position="302"/>
    </location>
</feature>
<dbReference type="EMBL" id="JACIJB010000002">
    <property type="protein sequence ID" value="MBB5660132.1"/>
    <property type="molecule type" value="Genomic_DNA"/>
</dbReference>
<name>A0A7W9A2A5_9CAUL</name>
<accession>A0A7W9A2A5</accession>
<dbReference type="OrthoDB" id="7448632at2"/>
<feature type="domain" description="DUF4349" evidence="4">
    <location>
        <begin position="78"/>
        <end position="287"/>
    </location>
</feature>
<dbReference type="Pfam" id="PF14257">
    <property type="entry name" value="DUF4349"/>
    <property type="match status" value="1"/>
</dbReference>
<protein>
    <recommendedName>
        <fullName evidence="4">DUF4349 domain-containing protein</fullName>
    </recommendedName>
</protein>
<feature type="signal peptide" evidence="3">
    <location>
        <begin position="1"/>
        <end position="24"/>
    </location>
</feature>
<organism evidence="5 6">
    <name type="scientific">Brevundimonas halotolerans</name>
    <dbReference type="NCBI Taxonomy" id="69670"/>
    <lineage>
        <taxon>Bacteria</taxon>
        <taxon>Pseudomonadati</taxon>
        <taxon>Pseudomonadota</taxon>
        <taxon>Alphaproteobacteria</taxon>
        <taxon>Caulobacterales</taxon>
        <taxon>Caulobacteraceae</taxon>
        <taxon>Brevundimonas</taxon>
    </lineage>
</organism>
<evidence type="ECO:0000259" key="4">
    <source>
        <dbReference type="Pfam" id="PF14257"/>
    </source>
</evidence>